<keyword evidence="2" id="KW-1133">Transmembrane helix</keyword>
<reference evidence="5 6" key="1">
    <citation type="submission" date="2019-03" db="EMBL/GenBank/DDBJ databases">
        <title>Genomic Encyclopedia of Type Strains, Phase IV (KMG-IV): sequencing the most valuable type-strain genomes for metagenomic binning, comparative biology and taxonomic classification.</title>
        <authorList>
            <person name="Goeker M."/>
        </authorList>
    </citation>
    <scope>NUCLEOTIDE SEQUENCE [LARGE SCALE GENOMIC DNA]</scope>
    <source>
        <strain evidence="5 6">DSM 100013</strain>
    </source>
</reference>
<dbReference type="PANTHER" id="PTHR21666:SF270">
    <property type="entry name" value="MUREIN HYDROLASE ACTIVATOR ENVC"/>
    <property type="match status" value="1"/>
</dbReference>
<dbReference type="CDD" id="cd00118">
    <property type="entry name" value="LysM"/>
    <property type="match status" value="1"/>
</dbReference>
<dbReference type="PANTHER" id="PTHR21666">
    <property type="entry name" value="PEPTIDASE-RELATED"/>
    <property type="match status" value="1"/>
</dbReference>
<dbReference type="Gene3D" id="2.70.70.10">
    <property type="entry name" value="Glucose Permease (Domain IIA)"/>
    <property type="match status" value="1"/>
</dbReference>
<dbReference type="GO" id="GO:0004222">
    <property type="term" value="F:metalloendopeptidase activity"/>
    <property type="evidence" value="ECO:0007669"/>
    <property type="project" value="TreeGrafter"/>
</dbReference>
<dbReference type="PROSITE" id="PS51782">
    <property type="entry name" value="LYSM"/>
    <property type="match status" value="1"/>
</dbReference>
<dbReference type="InterPro" id="IPR018392">
    <property type="entry name" value="LysM"/>
</dbReference>
<evidence type="ECO:0000256" key="2">
    <source>
        <dbReference type="SAM" id="Phobius"/>
    </source>
</evidence>
<dbReference type="SUPFAM" id="SSF54106">
    <property type="entry name" value="LysM domain"/>
    <property type="match status" value="1"/>
</dbReference>
<keyword evidence="5" id="KW-0378">Hydrolase</keyword>
<protein>
    <submittedName>
        <fullName evidence="5">Murein DD-endopeptidase MepM/ murein hydrolase activator NlpD</fullName>
    </submittedName>
</protein>
<dbReference type="PROSITE" id="PS51109">
    <property type="entry name" value="G5"/>
    <property type="match status" value="1"/>
</dbReference>
<gene>
    <name evidence="5" type="ORF">EDD79_101743</name>
</gene>
<dbReference type="RefSeq" id="WP_165913681.1">
    <property type="nucleotide sequence ID" value="NZ_CP058648.1"/>
</dbReference>
<dbReference type="InterPro" id="IPR011055">
    <property type="entry name" value="Dup_hybrid_motif"/>
</dbReference>
<evidence type="ECO:0000313" key="5">
    <source>
        <dbReference type="EMBL" id="TCQ02268.1"/>
    </source>
</evidence>
<name>A0A4R2TFU3_9FIRM</name>
<dbReference type="Pfam" id="PF07501">
    <property type="entry name" value="G5"/>
    <property type="match status" value="1"/>
</dbReference>
<feature type="domain" description="G5" evidence="3">
    <location>
        <begin position="288"/>
        <end position="368"/>
    </location>
</feature>
<dbReference type="AlphaFoldDB" id="A0A4R2TFU3"/>
<dbReference type="InterPro" id="IPR050570">
    <property type="entry name" value="Cell_wall_metabolism_enzyme"/>
</dbReference>
<sequence length="497" mass="55443">MEIKRNTEKIKDYVKNLEQKIKDRLKNQNFDISKIKALETINRSEFVQKIKQSKHRKAITYGGAGALVLTLIFSFNLALNASMLAYEISVDDKVIAIVRDEEQFVKAVELLKEEVWNEYNQEFALPENINHEMIKAKNSKLTKPEVIVKNLKEQLDFKVKAVAIVVNGQEVAIVNNERIAEAVLDEIKAPYIKEDGVYKSVNFTQSVDIKEVAVDIASIRDKGDAISFILNGTDEEQVHEVQSGENSWVIAKKYNISVDDILKANPNIRADKLQIGQEISLVVPKPYITVLTKEYVELVETIPFETETVKSESLYKGDKKITVQGVEGKREVKGYIVRENGVEINREVLQQNILSQPKTRVVAEGTKPRPATVASGSFANPTRGRLTSRFGMRYGSQHTGIDIAAPSGTSISAADAGRVSFAGWSGSYGNLIIVDHENGYQTYYAHCNSLLVGVGTRVFKGQQIATIGSTGRSTGPHLHFEVRRNGVPINPSQFVRY</sequence>
<comment type="caution">
    <text evidence="5">The sequence shown here is derived from an EMBL/GenBank/DDBJ whole genome shotgun (WGS) entry which is preliminary data.</text>
</comment>
<dbReference type="InterPro" id="IPR011098">
    <property type="entry name" value="G5_dom"/>
</dbReference>
<dbReference type="EMBL" id="SLYC01000017">
    <property type="protein sequence ID" value="TCQ02268.1"/>
    <property type="molecule type" value="Genomic_DNA"/>
</dbReference>
<accession>A0A4R2TFU3</accession>
<feature type="domain" description="LysM" evidence="4">
    <location>
        <begin position="237"/>
        <end position="281"/>
    </location>
</feature>
<proteinExistence type="predicted"/>
<organism evidence="5 6">
    <name type="scientific">Serpentinicella alkaliphila</name>
    <dbReference type="NCBI Taxonomy" id="1734049"/>
    <lineage>
        <taxon>Bacteria</taxon>
        <taxon>Bacillati</taxon>
        <taxon>Bacillota</taxon>
        <taxon>Clostridia</taxon>
        <taxon>Peptostreptococcales</taxon>
        <taxon>Natronincolaceae</taxon>
        <taxon>Serpentinicella</taxon>
    </lineage>
</organism>
<dbReference type="Gene3D" id="3.10.350.10">
    <property type="entry name" value="LysM domain"/>
    <property type="match status" value="1"/>
</dbReference>
<keyword evidence="1" id="KW-0732">Signal</keyword>
<dbReference type="InterPro" id="IPR036779">
    <property type="entry name" value="LysM_dom_sf"/>
</dbReference>
<dbReference type="InterPro" id="IPR016047">
    <property type="entry name" value="M23ase_b-sheet_dom"/>
</dbReference>
<dbReference type="Pfam" id="PF01476">
    <property type="entry name" value="LysM"/>
    <property type="match status" value="1"/>
</dbReference>
<dbReference type="Pfam" id="PF01551">
    <property type="entry name" value="Peptidase_M23"/>
    <property type="match status" value="1"/>
</dbReference>
<evidence type="ECO:0000313" key="6">
    <source>
        <dbReference type="Proteomes" id="UP000295504"/>
    </source>
</evidence>
<dbReference type="Proteomes" id="UP000295504">
    <property type="component" value="Unassembled WGS sequence"/>
</dbReference>
<dbReference type="SUPFAM" id="SSF51261">
    <property type="entry name" value="Duplicated hybrid motif"/>
    <property type="match status" value="1"/>
</dbReference>
<keyword evidence="6" id="KW-1185">Reference proteome</keyword>
<dbReference type="CDD" id="cd12797">
    <property type="entry name" value="M23_peptidase"/>
    <property type="match status" value="1"/>
</dbReference>
<feature type="transmembrane region" description="Helical" evidence="2">
    <location>
        <begin position="58"/>
        <end position="79"/>
    </location>
</feature>
<dbReference type="SMART" id="SM01208">
    <property type="entry name" value="G5"/>
    <property type="match status" value="1"/>
</dbReference>
<evidence type="ECO:0000259" key="3">
    <source>
        <dbReference type="PROSITE" id="PS51109"/>
    </source>
</evidence>
<evidence type="ECO:0000259" key="4">
    <source>
        <dbReference type="PROSITE" id="PS51782"/>
    </source>
</evidence>
<keyword evidence="2" id="KW-0472">Membrane</keyword>
<dbReference type="Gene3D" id="2.20.230.10">
    <property type="entry name" value="Resuscitation-promoting factor rpfb"/>
    <property type="match status" value="1"/>
</dbReference>
<evidence type="ECO:0000256" key="1">
    <source>
        <dbReference type="ARBA" id="ARBA00022729"/>
    </source>
</evidence>
<dbReference type="SMART" id="SM00257">
    <property type="entry name" value="LysM"/>
    <property type="match status" value="1"/>
</dbReference>
<keyword evidence="2" id="KW-0812">Transmembrane</keyword>